<evidence type="ECO:0000256" key="16">
    <source>
        <dbReference type="PIRSR" id="PIRSR601382-2"/>
    </source>
</evidence>
<feature type="region of interest" description="Disordered" evidence="19">
    <location>
        <begin position="946"/>
        <end position="973"/>
    </location>
</feature>
<dbReference type="FunFam" id="1.50.10.10:FF:000047">
    <property type="entry name" value="Mannosyl-oligosaccharide alpha-1,2-mannosidase"/>
    <property type="match status" value="1"/>
</dbReference>
<comment type="catalytic activity">
    <reaction evidence="13">
        <text>N(4)-(alpha-D-Man-(1-&gt;2)-alpha-D-Man-(1-&gt;2)-alpha-D-Man-(1-&gt;3)-[alpha-D-Man-(1-&gt;3)-[alpha-D-Man-(1-&gt;2)-alpha-D-Man-(1-&gt;6)]-alpha-D-Man-(1-&gt;6)]-beta-D-Man-(1-&gt;4)-beta-D-GlcNAc-(1-&gt;4)-beta-D-GlcNAc)-L-asparaginyl-[protein] (N-glucan mannose isomer 8A1,2,3B1,3) + 3 H2O = N(4)-(alpha-D-Man-(1-&gt;3)-[alpha-D-Man-(1-&gt;3)-[alpha-D-Man-(1-&gt;6)]-alpha-D-Man-(1-&gt;6)]-beta-D-Man-(1-&gt;4)-beta-D-GlcNAc-(1-&gt;4)-beta-D-GlcNAc)-L-asparaginyl-[protein] (N-glucan mannose isomer 5A1,2) + 3 beta-D-mannose</text>
        <dbReference type="Rhea" id="RHEA:56028"/>
        <dbReference type="Rhea" id="RHEA-COMP:14358"/>
        <dbReference type="Rhea" id="RHEA-COMP:14367"/>
        <dbReference type="ChEBI" id="CHEBI:15377"/>
        <dbReference type="ChEBI" id="CHEBI:28563"/>
        <dbReference type="ChEBI" id="CHEBI:59087"/>
        <dbReference type="ChEBI" id="CHEBI:60628"/>
        <dbReference type="EC" id="3.2.1.113"/>
    </reaction>
</comment>
<dbReference type="InterPro" id="IPR036026">
    <property type="entry name" value="Seven-hairpin_glycosidases"/>
</dbReference>
<dbReference type="STRING" id="5539.A0A3E2H2K5"/>
<feature type="transmembrane region" description="Helical" evidence="20">
    <location>
        <begin position="18"/>
        <end position="36"/>
    </location>
</feature>
<organism evidence="21 22">
    <name type="scientific">Scytalidium lignicola</name>
    <name type="common">Hyphomycete</name>
    <dbReference type="NCBI Taxonomy" id="5539"/>
    <lineage>
        <taxon>Eukaryota</taxon>
        <taxon>Fungi</taxon>
        <taxon>Dikarya</taxon>
        <taxon>Ascomycota</taxon>
        <taxon>Pezizomycotina</taxon>
        <taxon>Leotiomycetes</taxon>
        <taxon>Leotiomycetes incertae sedis</taxon>
        <taxon>Scytalidium</taxon>
    </lineage>
</organism>
<keyword evidence="11" id="KW-0325">Glycoprotein</keyword>
<feature type="transmembrane region" description="Helical" evidence="20">
    <location>
        <begin position="165"/>
        <end position="189"/>
    </location>
</feature>
<feature type="active site" description="Proton donor" evidence="15">
    <location>
        <position position="1063"/>
    </location>
</feature>
<dbReference type="InterPro" id="IPR012341">
    <property type="entry name" value="6hp_glycosidase-like_sf"/>
</dbReference>
<dbReference type="PANTHER" id="PTHR11742">
    <property type="entry name" value="MANNOSYL-OLIGOSACCHARIDE ALPHA-1,2-MANNOSIDASE-RELATED"/>
    <property type="match status" value="1"/>
</dbReference>
<dbReference type="OrthoDB" id="8118055at2759"/>
<keyword evidence="22" id="KW-1185">Reference proteome</keyword>
<evidence type="ECO:0000256" key="9">
    <source>
        <dbReference type="ARBA" id="ARBA00023136"/>
    </source>
</evidence>
<keyword evidence="6" id="KW-0732">Signal</keyword>
<dbReference type="InterPro" id="IPR050749">
    <property type="entry name" value="Glycosyl_Hydrolase_47"/>
</dbReference>
<dbReference type="EC" id="3.2.1.-" evidence="18"/>
<evidence type="ECO:0000256" key="8">
    <source>
        <dbReference type="ARBA" id="ARBA00022989"/>
    </source>
</evidence>
<protein>
    <recommendedName>
        <fullName evidence="18">alpha-1,2-Mannosidase</fullName>
        <ecNumber evidence="18">3.2.1.-</ecNumber>
    </recommendedName>
</protein>
<dbReference type="SUPFAM" id="SSF48225">
    <property type="entry name" value="Seven-hairpin glycosidases"/>
    <property type="match status" value="1"/>
</dbReference>
<dbReference type="UniPathway" id="UPA00378"/>
<dbReference type="GO" id="GO:0005975">
    <property type="term" value="P:carbohydrate metabolic process"/>
    <property type="evidence" value="ECO:0007669"/>
    <property type="project" value="InterPro"/>
</dbReference>
<proteinExistence type="inferred from homology"/>
<comment type="catalytic activity">
    <reaction evidence="14">
        <text>N(4)-(alpha-D-Man-(1-&gt;2)-alpha-D-Man-(1-&gt;2)-alpha-D-Man-(1-&gt;3)-[alpha-D-Man-(1-&gt;2)-alpha-D-Man-(1-&gt;3)-[alpha-D-Man-(1-&gt;2)-alpha-D-Man-(1-&gt;6)]-alpha-D-Man-(1-&gt;6)]-beta-D-Man-(1-&gt;4)-beta-D-GlcNAc-(1-&gt;4)-beta-D-GlcNAc)-L-asparaginyl-[protein] (N-glucan mannose isomer 9A1,2,3B1,2,3) + 4 H2O = N(4)-(alpha-D-Man-(1-&gt;3)-[alpha-D-Man-(1-&gt;3)-[alpha-D-Man-(1-&gt;6)]-alpha-D-Man-(1-&gt;6)]-beta-D-Man-(1-&gt;4)-beta-D-GlcNAc-(1-&gt;4)-beta-D-GlcNAc)-L-asparaginyl-[protein] (N-glucan mannose isomer 5A1,2) + 4 beta-D-mannose</text>
        <dbReference type="Rhea" id="RHEA:56008"/>
        <dbReference type="Rhea" id="RHEA-COMP:14356"/>
        <dbReference type="Rhea" id="RHEA-COMP:14367"/>
        <dbReference type="ChEBI" id="CHEBI:15377"/>
        <dbReference type="ChEBI" id="CHEBI:28563"/>
        <dbReference type="ChEBI" id="CHEBI:59087"/>
        <dbReference type="ChEBI" id="CHEBI:139493"/>
        <dbReference type="EC" id="3.2.1.113"/>
    </reaction>
</comment>
<evidence type="ECO:0000256" key="18">
    <source>
        <dbReference type="RuleBase" id="RU361193"/>
    </source>
</evidence>
<gene>
    <name evidence="21" type="ORF">B7463_g8748</name>
</gene>
<feature type="transmembrane region" description="Helical" evidence="20">
    <location>
        <begin position="122"/>
        <end position="145"/>
    </location>
</feature>
<keyword evidence="10 17" id="KW-1015">Disulfide bond</keyword>
<keyword evidence="7 18" id="KW-0378">Hydrolase</keyword>
<dbReference type="InterPro" id="IPR007568">
    <property type="entry name" value="RTA1"/>
</dbReference>
<evidence type="ECO:0000256" key="19">
    <source>
        <dbReference type="SAM" id="MobiDB-lite"/>
    </source>
</evidence>
<dbReference type="Proteomes" id="UP000258309">
    <property type="component" value="Unassembled WGS sequence"/>
</dbReference>
<feature type="active site" description="Proton donor" evidence="15">
    <location>
        <position position="1316"/>
    </location>
</feature>
<evidence type="ECO:0000256" key="14">
    <source>
        <dbReference type="ARBA" id="ARBA00048605"/>
    </source>
</evidence>
<keyword evidence="16" id="KW-0106">Calcium</keyword>
<feature type="compositionally biased region" description="Polar residues" evidence="19">
    <location>
        <begin position="956"/>
        <end position="973"/>
    </location>
</feature>
<feature type="transmembrane region" description="Helical" evidence="20">
    <location>
        <begin position="75"/>
        <end position="101"/>
    </location>
</feature>
<dbReference type="EMBL" id="NCSJ02000199">
    <property type="protein sequence ID" value="RFU27575.1"/>
    <property type="molecule type" value="Genomic_DNA"/>
</dbReference>
<dbReference type="Pfam" id="PF04479">
    <property type="entry name" value="RTA1"/>
    <property type="match status" value="1"/>
</dbReference>
<comment type="pathway">
    <text evidence="3">Protein modification; protein glycosylation.</text>
</comment>
<feature type="transmembrane region" description="Helical" evidence="20">
    <location>
        <begin position="224"/>
        <end position="242"/>
    </location>
</feature>
<dbReference type="GO" id="GO:0016020">
    <property type="term" value="C:membrane"/>
    <property type="evidence" value="ECO:0007669"/>
    <property type="project" value="UniProtKB-SubCell"/>
</dbReference>
<dbReference type="PRINTS" id="PR00747">
    <property type="entry name" value="GLYHDRLASE47"/>
</dbReference>
<dbReference type="PANTHER" id="PTHR11742:SF101">
    <property type="entry name" value="MANNOSYL-OLIGOSACCHARIDE ALPHA-1,2-MANNOSIDASE 1B"/>
    <property type="match status" value="1"/>
</dbReference>
<dbReference type="Pfam" id="PF01532">
    <property type="entry name" value="Glyco_hydro_47"/>
    <property type="match status" value="1"/>
</dbReference>
<evidence type="ECO:0000256" key="10">
    <source>
        <dbReference type="ARBA" id="ARBA00023157"/>
    </source>
</evidence>
<keyword evidence="8 20" id="KW-1133">Transmembrane helix</keyword>
<keyword evidence="12 18" id="KW-0326">Glycosidase</keyword>
<evidence type="ECO:0000256" key="20">
    <source>
        <dbReference type="SAM" id="Phobius"/>
    </source>
</evidence>
<evidence type="ECO:0000313" key="22">
    <source>
        <dbReference type="Proteomes" id="UP000258309"/>
    </source>
</evidence>
<evidence type="ECO:0000313" key="21">
    <source>
        <dbReference type="EMBL" id="RFU27575.1"/>
    </source>
</evidence>
<comment type="subcellular location">
    <subcellularLocation>
        <location evidence="2">Membrane</location>
        <topology evidence="2">Multi-pass membrane protein</topology>
    </subcellularLocation>
</comment>
<feature type="non-terminal residue" evidence="21">
    <location>
        <position position="1"/>
    </location>
</feature>
<dbReference type="GO" id="GO:0005509">
    <property type="term" value="F:calcium ion binding"/>
    <property type="evidence" value="ECO:0007669"/>
    <property type="project" value="InterPro"/>
</dbReference>
<evidence type="ECO:0000256" key="15">
    <source>
        <dbReference type="PIRSR" id="PIRSR601382-1"/>
    </source>
</evidence>
<evidence type="ECO:0000256" key="2">
    <source>
        <dbReference type="ARBA" id="ARBA00004141"/>
    </source>
</evidence>
<evidence type="ECO:0000256" key="13">
    <source>
        <dbReference type="ARBA" id="ARBA00047669"/>
    </source>
</evidence>
<evidence type="ECO:0000256" key="3">
    <source>
        <dbReference type="ARBA" id="ARBA00004922"/>
    </source>
</evidence>
<evidence type="ECO:0000256" key="7">
    <source>
        <dbReference type="ARBA" id="ARBA00022801"/>
    </source>
</evidence>
<dbReference type="Gene3D" id="1.50.10.10">
    <property type="match status" value="1"/>
</dbReference>
<keyword evidence="9 20" id="KW-0472">Membrane</keyword>
<evidence type="ECO:0000256" key="1">
    <source>
        <dbReference type="ARBA" id="ARBA00001913"/>
    </source>
</evidence>
<feature type="transmembrane region" description="Helical" evidence="20">
    <location>
        <begin position="43"/>
        <end position="63"/>
    </location>
</feature>
<feature type="non-terminal residue" evidence="21">
    <location>
        <position position="1461"/>
    </location>
</feature>
<comment type="cofactor">
    <cofactor evidence="1 16">
        <name>Ca(2+)</name>
        <dbReference type="ChEBI" id="CHEBI:29108"/>
    </cofactor>
</comment>
<name>A0A3E2H2K5_SCYLI</name>
<evidence type="ECO:0000256" key="17">
    <source>
        <dbReference type="PIRSR" id="PIRSR601382-3"/>
    </source>
</evidence>
<evidence type="ECO:0000256" key="12">
    <source>
        <dbReference type="ARBA" id="ARBA00023295"/>
    </source>
</evidence>
<accession>A0A3E2H2K5</accession>
<reference evidence="21 22" key="1">
    <citation type="submission" date="2018-05" db="EMBL/GenBank/DDBJ databases">
        <title>Draft genome sequence of Scytalidium lignicola DSM 105466, a ubiquitous saprotrophic fungus.</title>
        <authorList>
            <person name="Buettner E."/>
            <person name="Gebauer A.M."/>
            <person name="Hofrichter M."/>
            <person name="Liers C."/>
            <person name="Kellner H."/>
        </authorList>
    </citation>
    <scope>NUCLEOTIDE SEQUENCE [LARGE SCALE GENOMIC DNA]</scope>
    <source>
        <strain evidence="21 22">DSM 105466</strain>
    </source>
</reference>
<dbReference type="GO" id="GO:0036503">
    <property type="term" value="P:ERAD pathway"/>
    <property type="evidence" value="ECO:0007669"/>
    <property type="project" value="UniProtKB-ARBA"/>
</dbReference>
<keyword evidence="16" id="KW-0479">Metal-binding</keyword>
<dbReference type="InterPro" id="IPR001382">
    <property type="entry name" value="Glyco_hydro_47"/>
</dbReference>
<comment type="caution">
    <text evidence="21">The sequence shown here is derived from an EMBL/GenBank/DDBJ whole genome shotgun (WGS) entry which is preliminary data.</text>
</comment>
<evidence type="ECO:0000256" key="5">
    <source>
        <dbReference type="ARBA" id="ARBA00022692"/>
    </source>
</evidence>
<evidence type="ECO:0000256" key="4">
    <source>
        <dbReference type="ARBA" id="ARBA00007658"/>
    </source>
</evidence>
<dbReference type="GO" id="GO:0005783">
    <property type="term" value="C:endoplasmic reticulum"/>
    <property type="evidence" value="ECO:0007669"/>
    <property type="project" value="TreeGrafter"/>
</dbReference>
<evidence type="ECO:0000256" key="6">
    <source>
        <dbReference type="ARBA" id="ARBA00022729"/>
    </source>
</evidence>
<feature type="active site" evidence="15">
    <location>
        <position position="1208"/>
    </location>
</feature>
<comment type="similarity">
    <text evidence="4 18">Belongs to the glycosyl hydrolase 47 family.</text>
</comment>
<evidence type="ECO:0000256" key="11">
    <source>
        <dbReference type="ARBA" id="ARBA00023180"/>
    </source>
</evidence>
<keyword evidence="5 20" id="KW-0812">Transmembrane</keyword>
<sequence>MADSDGQVSRYAYDPSTAAAIVVAVLYSIAFVITLVQWIRYRAWVWVVMVIASGMEAFGYIARSISTKHIYEKNIYVAQFALIILSPVLMAAANYVIFGRIVFHVVPARARTVKLLWISPRFVTPVFVICDVLALLLQLGGALLVTTTTVSTENAASKLKEGKNIAVIGVIIQMACFGLFSIIAIRFNFTSKRFNADLKKRSTDIDGKYSLIDGQHRLKRDWQALLHCVLLACALILVRSIYRLADFELGKTGYTEQHEWCAYIFDALPIFPCVALFTYWHPGKYLPYLGFRIPKHAREGVAQGQFFEMNQGRAEPQYDDGLLPPAVHRTPFRACDLRETGCSQCSRIKKPCPGYRDPLSLMFRDENDRIIRKIRAPQKSNSKQSEDGNENSSSPLPTMERVLASPWDLCLAFGKPDAPLEYQGIGFFFTHYSTLMTNNPKSALQTIRQSLWNEVATNEMAFDAVSCVGLAGLSNVRKDEKFMVVAREKYAEILRQIMDILQNPEASDKELGRTFKAIILLSAFEMVNATPDNTSSWRIHLEGGAALLRKVSARNILHVPSPRVQLQFLFQTCVSYIQSKQAFPQAQEELFLQNQRAQTEEDSPASVLLGITIRVVQLSASLQAREDIDPMLTIYEALGLEADLDAWYANLAPHWNYTTHTVTPEAKDNLFNFNDQYHIYKDQWTARIYNNYRWVRIIVNNIILTYLAKLDPFSISMDYSLLHQKSLTIISSLSTDICVSVLSQYYCSMDKNRNLPGPQMNGIFLIIWPLMIAASAIGVKENVSEYCVRNLEHIAENDGVKRTLTLVKIIKKRRAAWMEEGLHIVRNPVMATDPLSAPADVIISFYDLTCFPRGGIHNPQDPAHENAGITCIGQHNVTPMEVNVEVQLTAYISLSSAGVALGVQLSWDARAILGLIQSEGLGLGVFSSILPSPRIIVMQGRDDELQAPPKLAPSRCDNSNSKARQSSRPDNHTLNVQRADAVKAAFQVAWDGYTQFAFPHDELHPVSNGFGDSRNGWGASAVDAFSTALVMQNTAVVNTILNFIPTIDFSTTAPDSTEISLFETTIRYLGGMLAGYDLLTGPLSNLTTNKTAVEAVLAQAKNLADNLAFAFDTPTGIPSNNLFYDPPRTDGSTTNGLATIGSLVLEWTRLSDLTGNETYGALSQKGESFLLNPEPSSSEPFPGLVGTNVDINTGLFQDASGGWVGGDDSFYEYLLKMYVYDSTRFASYKDRWVAAADSTIANLASHPSSKPNLTFVAQFSGTDLIYSSEHLACFDGGSFLLGGSVLNEQKYIDFGLELVNGCHDTYASTATGIGPEIFNWVTDGPLGNNEPVPADQQAFYDTSGFFITDGNYILRPEVIESYYYAYRITGDQTYRDWAWDAFVAINKTTRVGSGYAEIQDVNTPGGGGFFDNQDSFLFAEVMKYSYLIHAPDNVFQVDHNGKNQFVFNTEAHPVKVAGPNI</sequence>
<feature type="disulfide bond" evidence="17">
    <location>
        <begin position="1273"/>
        <end position="1302"/>
    </location>
</feature>
<feature type="region of interest" description="Disordered" evidence="19">
    <location>
        <begin position="375"/>
        <end position="398"/>
    </location>
</feature>
<dbReference type="GO" id="GO:0004571">
    <property type="term" value="F:mannosyl-oligosaccharide 1,2-alpha-mannosidase activity"/>
    <property type="evidence" value="ECO:0007669"/>
    <property type="project" value="UniProtKB-EC"/>
</dbReference>
<feature type="active site" evidence="15">
    <location>
        <position position="1357"/>
    </location>
</feature>
<feature type="binding site" evidence="16">
    <location>
        <position position="1449"/>
    </location>
    <ligand>
        <name>Ca(2+)</name>
        <dbReference type="ChEBI" id="CHEBI:29108"/>
    </ligand>
</feature>